<keyword evidence="1" id="KW-1133">Transmembrane helix</keyword>
<reference evidence="3" key="1">
    <citation type="journal article" date="2019" name="Int. J. Syst. Evol. Microbiol.">
        <title>The Global Catalogue of Microorganisms (GCM) 10K type strain sequencing project: providing services to taxonomists for standard genome sequencing and annotation.</title>
        <authorList>
            <consortium name="The Broad Institute Genomics Platform"/>
            <consortium name="The Broad Institute Genome Sequencing Center for Infectious Disease"/>
            <person name="Wu L."/>
            <person name="Ma J."/>
        </authorList>
    </citation>
    <scope>NUCLEOTIDE SEQUENCE [LARGE SCALE GENOMIC DNA]</scope>
    <source>
        <strain evidence="3">CGMCC 4.7330</strain>
    </source>
</reference>
<name>A0ABV8E023_9NOCA</name>
<evidence type="ECO:0000256" key="1">
    <source>
        <dbReference type="SAM" id="Phobius"/>
    </source>
</evidence>
<keyword evidence="3" id="KW-1185">Reference proteome</keyword>
<feature type="transmembrane region" description="Helical" evidence="1">
    <location>
        <begin position="21"/>
        <end position="42"/>
    </location>
</feature>
<feature type="transmembrane region" description="Helical" evidence="1">
    <location>
        <begin position="96"/>
        <end position="116"/>
    </location>
</feature>
<keyword evidence="1" id="KW-0812">Transmembrane</keyword>
<dbReference type="EMBL" id="JBHSAX010000019">
    <property type="protein sequence ID" value="MFC3964882.1"/>
    <property type="molecule type" value="Genomic_DNA"/>
</dbReference>
<organism evidence="2 3">
    <name type="scientific">Nocardia jiangsuensis</name>
    <dbReference type="NCBI Taxonomy" id="1691563"/>
    <lineage>
        <taxon>Bacteria</taxon>
        <taxon>Bacillati</taxon>
        <taxon>Actinomycetota</taxon>
        <taxon>Actinomycetes</taxon>
        <taxon>Mycobacteriales</taxon>
        <taxon>Nocardiaceae</taxon>
        <taxon>Nocardia</taxon>
    </lineage>
</organism>
<protein>
    <recommendedName>
        <fullName evidence="4">Transmembrane protein</fullName>
    </recommendedName>
</protein>
<feature type="transmembrane region" description="Helical" evidence="1">
    <location>
        <begin position="62"/>
        <end position="84"/>
    </location>
</feature>
<comment type="caution">
    <text evidence="2">The sequence shown here is derived from an EMBL/GenBank/DDBJ whole genome shotgun (WGS) entry which is preliminary data.</text>
</comment>
<accession>A0ABV8E023</accession>
<gene>
    <name evidence="2" type="ORF">ACFO0B_23090</name>
</gene>
<evidence type="ECO:0000313" key="2">
    <source>
        <dbReference type="EMBL" id="MFC3964882.1"/>
    </source>
</evidence>
<keyword evidence="1" id="KW-0472">Membrane</keyword>
<sequence length="117" mass="12330">MVNDVEKRWNDPGAVRGATRYLAAVLVITAAVFGVCVLWASGRAECSGERMLCDTAAQGVTLLAPAVTLLLGAIGAFVRTFLVWRRGGSWPIWQGAGWFALVLFMAYLSIGGGALAG</sequence>
<evidence type="ECO:0008006" key="4">
    <source>
        <dbReference type="Google" id="ProtNLM"/>
    </source>
</evidence>
<dbReference type="Proteomes" id="UP001595696">
    <property type="component" value="Unassembled WGS sequence"/>
</dbReference>
<proteinExistence type="predicted"/>
<evidence type="ECO:0000313" key="3">
    <source>
        <dbReference type="Proteomes" id="UP001595696"/>
    </source>
</evidence>
<dbReference type="RefSeq" id="WP_378614653.1">
    <property type="nucleotide sequence ID" value="NZ_JBHSAX010000019.1"/>
</dbReference>